<dbReference type="Pfam" id="PF02775">
    <property type="entry name" value="TPP_enzyme_C"/>
    <property type="match status" value="1"/>
</dbReference>
<dbReference type="GO" id="GO:0030976">
    <property type="term" value="F:thiamine pyrophosphate binding"/>
    <property type="evidence" value="ECO:0007669"/>
    <property type="project" value="InterPro"/>
</dbReference>
<dbReference type="GO" id="GO:0000287">
    <property type="term" value="F:magnesium ion binding"/>
    <property type="evidence" value="ECO:0007669"/>
    <property type="project" value="UniProtKB-ARBA"/>
</dbReference>
<dbReference type="Proteomes" id="UP000292274">
    <property type="component" value="Unassembled WGS sequence"/>
</dbReference>
<sequence length="299" mass="31131">MCRRVWHLSGVRRSADLLDEAVRSALAGPGPVCLVLPDPDPDPEPAGQPADSQPRPAGQAADSQPRSAGQAADSQPRPAGQAADFRLLANGLPAGLAADARLPSAELPAGRGVDLRSVFDELSVRLPARAAVTLDGEPGLTRYAHHLPAGTAVLTCDAHEAAGAALPSAVAAKLAAPQQPVLALLGDDGMRPHGLSELVTIARRWPAWADPRLVVLVLNTRAGYPGRPVADDVPYAGWARLLGLHGVRVDRPELVGAAWDEALGADRPCVLDLLVDPRALHPHPSPPPIPTPLHSHTPA</sequence>
<comment type="caution">
    <text evidence="3">The sequence shown here is derived from an EMBL/GenBank/DDBJ whole genome shotgun (WGS) entry which is preliminary data.</text>
</comment>
<dbReference type="PANTHER" id="PTHR42981">
    <property type="entry name" value="PYRUVATE DEHYDROGENASE [UBIQUINONE]"/>
    <property type="match status" value="1"/>
</dbReference>
<gene>
    <name evidence="3" type="ORF">E0H26_21625</name>
</gene>
<dbReference type="OrthoDB" id="4959782at2"/>
<feature type="region of interest" description="Disordered" evidence="1">
    <location>
        <begin position="32"/>
        <end position="80"/>
    </location>
</feature>
<dbReference type="InterPro" id="IPR011766">
    <property type="entry name" value="TPP_enzyme_TPP-bd"/>
</dbReference>
<dbReference type="AlphaFoldDB" id="A0A4R0GD12"/>
<dbReference type="SUPFAM" id="SSF52518">
    <property type="entry name" value="Thiamin diphosphate-binding fold (THDP-binding)"/>
    <property type="match status" value="1"/>
</dbReference>
<dbReference type="EMBL" id="SJJR01000017">
    <property type="protein sequence ID" value="TCB94377.1"/>
    <property type="molecule type" value="Genomic_DNA"/>
</dbReference>
<dbReference type="PANTHER" id="PTHR42981:SF2">
    <property type="entry name" value="PYRUVATE DEHYDROGENASE [UBIQUINONE]"/>
    <property type="match status" value="1"/>
</dbReference>
<evidence type="ECO:0000256" key="1">
    <source>
        <dbReference type="SAM" id="MobiDB-lite"/>
    </source>
</evidence>
<reference evidence="3 4" key="1">
    <citation type="submission" date="2019-02" db="EMBL/GenBank/DDBJ databases">
        <title>Jishengella sp. nov., isolated from a root of Zingiber montanum.</title>
        <authorList>
            <person name="Kuncharoen N."/>
            <person name="Kudo T."/>
            <person name="Masahiro Y."/>
            <person name="Ohkuma M."/>
            <person name="Tanasupawat S."/>
        </authorList>
    </citation>
    <scope>NUCLEOTIDE SEQUENCE [LARGE SCALE GENOMIC DNA]</scope>
    <source>
        <strain evidence="3 4">PLAI 1-1</strain>
    </source>
</reference>
<dbReference type="InterPro" id="IPR047211">
    <property type="entry name" value="POXB-like"/>
</dbReference>
<feature type="domain" description="Thiamine pyrophosphate enzyme TPP-binding" evidence="2">
    <location>
        <begin position="149"/>
        <end position="272"/>
    </location>
</feature>
<protein>
    <recommendedName>
        <fullName evidence="2">Thiamine pyrophosphate enzyme TPP-binding domain-containing protein</fullName>
    </recommendedName>
</protein>
<dbReference type="InterPro" id="IPR029061">
    <property type="entry name" value="THDP-binding"/>
</dbReference>
<keyword evidence="4" id="KW-1185">Reference proteome</keyword>
<proteinExistence type="predicted"/>
<evidence type="ECO:0000313" key="4">
    <source>
        <dbReference type="Proteomes" id="UP000292274"/>
    </source>
</evidence>
<evidence type="ECO:0000259" key="2">
    <source>
        <dbReference type="Pfam" id="PF02775"/>
    </source>
</evidence>
<dbReference type="GO" id="GO:0003824">
    <property type="term" value="F:catalytic activity"/>
    <property type="evidence" value="ECO:0007669"/>
    <property type="project" value="InterPro"/>
</dbReference>
<accession>A0A4R0GD12</accession>
<dbReference type="Gene3D" id="3.40.50.970">
    <property type="match status" value="1"/>
</dbReference>
<organism evidence="3 4">
    <name type="scientific">Micromonospora zingiberis</name>
    <dbReference type="NCBI Taxonomy" id="2053011"/>
    <lineage>
        <taxon>Bacteria</taxon>
        <taxon>Bacillati</taxon>
        <taxon>Actinomycetota</taxon>
        <taxon>Actinomycetes</taxon>
        <taxon>Micromonosporales</taxon>
        <taxon>Micromonosporaceae</taxon>
        <taxon>Micromonospora</taxon>
    </lineage>
</organism>
<evidence type="ECO:0000313" key="3">
    <source>
        <dbReference type="EMBL" id="TCB94377.1"/>
    </source>
</evidence>
<name>A0A4R0GD12_9ACTN</name>